<dbReference type="AlphaFoldDB" id="A0A7K1S6B9"/>
<sequence length="116" mass="13113">MDTATHPADLVRGPAGQYVPYSPELDDLTLPEKPEASAAGPKAAERFIDLYSWWKKTGPETTPFVVVEKELEWTLKGPRTAYLWILLVGDSNRHRRSLNEFIKAVEAGLIENITYR</sequence>
<evidence type="ECO:0000313" key="2">
    <source>
        <dbReference type="EMBL" id="MVM29371.1"/>
    </source>
</evidence>
<organism evidence="2 3">
    <name type="scientific">Spirosoma arboris</name>
    <dbReference type="NCBI Taxonomy" id="2682092"/>
    <lineage>
        <taxon>Bacteria</taxon>
        <taxon>Pseudomonadati</taxon>
        <taxon>Bacteroidota</taxon>
        <taxon>Cytophagia</taxon>
        <taxon>Cytophagales</taxon>
        <taxon>Cytophagaceae</taxon>
        <taxon>Spirosoma</taxon>
    </lineage>
</organism>
<proteinExistence type="predicted"/>
<dbReference type="Proteomes" id="UP000436006">
    <property type="component" value="Unassembled WGS sequence"/>
</dbReference>
<protein>
    <submittedName>
        <fullName evidence="2">Uncharacterized protein</fullName>
    </submittedName>
</protein>
<dbReference type="RefSeq" id="WP_157583644.1">
    <property type="nucleotide sequence ID" value="NZ_WPIN01000002.1"/>
</dbReference>
<accession>A0A7K1S6B9</accession>
<keyword evidence="3" id="KW-1185">Reference proteome</keyword>
<evidence type="ECO:0000256" key="1">
    <source>
        <dbReference type="SAM" id="MobiDB-lite"/>
    </source>
</evidence>
<comment type="caution">
    <text evidence="2">The sequence shown here is derived from an EMBL/GenBank/DDBJ whole genome shotgun (WGS) entry which is preliminary data.</text>
</comment>
<dbReference type="EMBL" id="WPIN01000002">
    <property type="protein sequence ID" value="MVM29371.1"/>
    <property type="molecule type" value="Genomic_DNA"/>
</dbReference>
<gene>
    <name evidence="2" type="ORF">GO755_04945</name>
</gene>
<reference evidence="2 3" key="1">
    <citation type="submission" date="2019-12" db="EMBL/GenBank/DDBJ databases">
        <title>Spirosoma sp. HMF4905 genome sequencing and assembly.</title>
        <authorList>
            <person name="Kang H."/>
            <person name="Cha I."/>
            <person name="Kim H."/>
            <person name="Joh K."/>
        </authorList>
    </citation>
    <scope>NUCLEOTIDE SEQUENCE [LARGE SCALE GENOMIC DNA]</scope>
    <source>
        <strain evidence="2 3">HMF4905</strain>
    </source>
</reference>
<name>A0A7K1S6B9_9BACT</name>
<feature type="region of interest" description="Disordered" evidence="1">
    <location>
        <begin position="1"/>
        <end position="41"/>
    </location>
</feature>
<evidence type="ECO:0000313" key="3">
    <source>
        <dbReference type="Proteomes" id="UP000436006"/>
    </source>
</evidence>